<gene>
    <name evidence="2" type="ORF">EG244_19255</name>
</gene>
<evidence type="ECO:0000313" key="2">
    <source>
        <dbReference type="EMBL" id="RRH68839.1"/>
    </source>
</evidence>
<feature type="domain" description="General stress protein FMN-binding split barrel" evidence="1">
    <location>
        <begin position="11"/>
        <end position="154"/>
    </location>
</feature>
<dbReference type="SUPFAM" id="SSF50475">
    <property type="entry name" value="FMN-binding split barrel"/>
    <property type="match status" value="1"/>
</dbReference>
<dbReference type="OrthoDB" id="1432662at2"/>
<dbReference type="InterPro" id="IPR038725">
    <property type="entry name" value="YdaG_split_barrel_FMN-bd"/>
</dbReference>
<dbReference type="EMBL" id="RRAZ01000055">
    <property type="protein sequence ID" value="RRH68839.1"/>
    <property type="molecule type" value="Genomic_DNA"/>
</dbReference>
<evidence type="ECO:0000313" key="3">
    <source>
        <dbReference type="Proteomes" id="UP000282125"/>
    </source>
</evidence>
<dbReference type="Pfam" id="PF16242">
    <property type="entry name" value="Pyrid_ox_like"/>
    <property type="match status" value="1"/>
</dbReference>
<organism evidence="2 3">
    <name type="scientific">Falsigemmobacter faecalis</name>
    <dbReference type="NCBI Taxonomy" id="2488730"/>
    <lineage>
        <taxon>Bacteria</taxon>
        <taxon>Pseudomonadati</taxon>
        <taxon>Pseudomonadota</taxon>
        <taxon>Alphaproteobacteria</taxon>
        <taxon>Rhodobacterales</taxon>
        <taxon>Paracoccaceae</taxon>
        <taxon>Falsigemmobacter</taxon>
    </lineage>
</organism>
<dbReference type="Gene3D" id="2.30.110.10">
    <property type="entry name" value="Electron Transport, Fmn-binding Protein, Chain A"/>
    <property type="match status" value="1"/>
</dbReference>
<reference evidence="2 3" key="1">
    <citation type="submission" date="2018-11" db="EMBL/GenBank/DDBJ databases">
        <title>Gemmobacter sp. nov., YIM 102744-1 draft genome.</title>
        <authorList>
            <person name="Li G."/>
            <person name="Jiang Y."/>
        </authorList>
    </citation>
    <scope>NUCLEOTIDE SEQUENCE [LARGE SCALE GENOMIC DNA]</scope>
    <source>
        <strain evidence="2 3">YIM 102744-1</strain>
    </source>
</reference>
<dbReference type="InterPro" id="IPR052917">
    <property type="entry name" value="Stress-Dev_Protein"/>
</dbReference>
<dbReference type="InterPro" id="IPR012349">
    <property type="entry name" value="Split_barrel_FMN-bd"/>
</dbReference>
<dbReference type="Proteomes" id="UP000282125">
    <property type="component" value="Unassembled WGS sequence"/>
</dbReference>
<dbReference type="PANTHER" id="PTHR34818:SF1">
    <property type="entry name" value="PROTEIN BLI-3"/>
    <property type="match status" value="1"/>
</dbReference>
<dbReference type="PANTHER" id="PTHR34818">
    <property type="entry name" value="PROTEIN BLI-3"/>
    <property type="match status" value="1"/>
</dbReference>
<proteinExistence type="predicted"/>
<sequence>MTETNPQYTTEHRKEFWDRLEDCRSGMLEVSGRFVPMTHNLEPEDGRIWFLTAKGTDMAAAAAANAESRYIVSNDSTALYVTVQGVLHRSDDREKLDEVWSAMAKLWFDEGRQDPDLELIYLQPGTAEVWLGPESGLKFFWSVVKSKLTEGEPDMGAHFQLKF</sequence>
<dbReference type="RefSeq" id="WP_124966780.1">
    <property type="nucleotide sequence ID" value="NZ_RRAZ01000055.1"/>
</dbReference>
<keyword evidence="3" id="KW-1185">Reference proteome</keyword>
<accession>A0A3P3D343</accession>
<evidence type="ECO:0000259" key="1">
    <source>
        <dbReference type="Pfam" id="PF16242"/>
    </source>
</evidence>
<name>A0A3P3D343_9RHOB</name>
<protein>
    <submittedName>
        <fullName evidence="2">General stress protein</fullName>
    </submittedName>
</protein>
<comment type="caution">
    <text evidence="2">The sequence shown here is derived from an EMBL/GenBank/DDBJ whole genome shotgun (WGS) entry which is preliminary data.</text>
</comment>
<dbReference type="AlphaFoldDB" id="A0A3P3D343"/>